<protein>
    <recommendedName>
        <fullName evidence="1">DUF7675 domain-containing protein</fullName>
    </recommendedName>
</protein>
<dbReference type="InterPro" id="IPR056092">
    <property type="entry name" value="DUF7675"/>
</dbReference>
<feature type="domain" description="DUF7675" evidence="1">
    <location>
        <begin position="12"/>
        <end position="76"/>
    </location>
</feature>
<gene>
    <name evidence="2" type="ORF">NCTC11661_02289</name>
</gene>
<dbReference type="Pfam" id="PF24723">
    <property type="entry name" value="DUF7675"/>
    <property type="match status" value="1"/>
</dbReference>
<sequence length="76" mass="9407">MLIQGVEYYDPIKKRDTDKIFWLESTEKAVGEHLFSFDLKKVYNLFSDYPWALSKEEKEIFDKENPYWRDFFKDRQ</sequence>
<dbReference type="RefSeq" id="WP_002688525.1">
    <property type="nucleotide sequence ID" value="NZ_UFTJ01000005.1"/>
</dbReference>
<organism evidence="2 3">
    <name type="scientific">Bergeyella zoohelcum</name>
    <dbReference type="NCBI Taxonomy" id="1015"/>
    <lineage>
        <taxon>Bacteria</taxon>
        <taxon>Pseudomonadati</taxon>
        <taxon>Bacteroidota</taxon>
        <taxon>Flavobacteriia</taxon>
        <taxon>Flavobacteriales</taxon>
        <taxon>Weeksellaceae</taxon>
        <taxon>Bergeyella</taxon>
    </lineage>
</organism>
<evidence type="ECO:0000313" key="2">
    <source>
        <dbReference type="EMBL" id="SUV53142.1"/>
    </source>
</evidence>
<dbReference type="Proteomes" id="UP000255515">
    <property type="component" value="Unassembled WGS sequence"/>
</dbReference>
<dbReference type="EMBL" id="UFTJ01000005">
    <property type="protein sequence ID" value="SUV53142.1"/>
    <property type="molecule type" value="Genomic_DNA"/>
</dbReference>
<name>A0A380ZUW5_9FLAO</name>
<dbReference type="AlphaFoldDB" id="A0A380ZUW5"/>
<evidence type="ECO:0000259" key="1">
    <source>
        <dbReference type="Pfam" id="PF24723"/>
    </source>
</evidence>
<accession>A0A380ZUW5</accession>
<reference evidence="2 3" key="1">
    <citation type="submission" date="2018-06" db="EMBL/GenBank/DDBJ databases">
        <authorList>
            <consortium name="Pathogen Informatics"/>
            <person name="Doyle S."/>
        </authorList>
    </citation>
    <scope>NUCLEOTIDE SEQUENCE [LARGE SCALE GENOMIC DNA]</scope>
    <source>
        <strain evidence="2 3">NCTC11661</strain>
    </source>
</reference>
<proteinExistence type="predicted"/>
<evidence type="ECO:0000313" key="3">
    <source>
        <dbReference type="Proteomes" id="UP000255515"/>
    </source>
</evidence>